<gene>
    <name evidence="3" type="ORF">ACFOW7_21610</name>
</gene>
<dbReference type="EMBL" id="JBHSBU010000003">
    <property type="protein sequence ID" value="MFC4161936.1"/>
    <property type="molecule type" value="Genomic_DNA"/>
</dbReference>
<evidence type="ECO:0000259" key="2">
    <source>
        <dbReference type="Pfam" id="PF09937"/>
    </source>
</evidence>
<name>A0ABV8MY32_9NEIS</name>
<sequence length="339" mass="38243">MTRIVGYSRLPLLAYEHHYRPDEPSHCLVIKAVYQWDDEGHLTLLPRQPDWVLQDQFEGEPYRSSLRVQSDLTPRKPATDVTVVGKARPRDDKPVPAWLAALEVGPIKKVLRLTGPRAWRWRLTGGWKLDAPEPTEAVPLCFELAYGGLVETATGRQVFEANPLGRGFWGEAEPPRDQAHPAAQIESPDNPIQSISKIARSVSCSPLADFFSDRCQFAGTPTDDPTPPDDFQLDFWQSAPLDQRAVPYLQGGEVLRLIGFTPNGEVRLKLPQYRMRAILKWTDTLRETQLLDLDTVQVDLDARTLSLRWYTAIPFDEQLEEIAVLDTIDLLAASRAENA</sequence>
<organism evidence="3 4">
    <name type="scientific">Chitinimonas lacunae</name>
    <dbReference type="NCBI Taxonomy" id="1963018"/>
    <lineage>
        <taxon>Bacteria</taxon>
        <taxon>Pseudomonadati</taxon>
        <taxon>Pseudomonadota</taxon>
        <taxon>Betaproteobacteria</taxon>
        <taxon>Neisseriales</taxon>
        <taxon>Chitinibacteraceae</taxon>
        <taxon>Chitinimonas</taxon>
    </lineage>
</organism>
<proteinExistence type="predicted"/>
<evidence type="ECO:0000313" key="4">
    <source>
        <dbReference type="Proteomes" id="UP001595791"/>
    </source>
</evidence>
<keyword evidence="4" id="KW-1185">Reference proteome</keyword>
<evidence type="ECO:0000256" key="1">
    <source>
        <dbReference type="SAM" id="MobiDB-lite"/>
    </source>
</evidence>
<feature type="domain" description="DUF2169" evidence="2">
    <location>
        <begin position="26"/>
        <end position="309"/>
    </location>
</feature>
<dbReference type="RefSeq" id="WP_378168620.1">
    <property type="nucleotide sequence ID" value="NZ_JBHSBU010000003.1"/>
</dbReference>
<feature type="region of interest" description="Disordered" evidence="1">
    <location>
        <begin position="169"/>
        <end position="189"/>
    </location>
</feature>
<reference evidence="4" key="1">
    <citation type="journal article" date="2019" name="Int. J. Syst. Evol. Microbiol.">
        <title>The Global Catalogue of Microorganisms (GCM) 10K type strain sequencing project: providing services to taxonomists for standard genome sequencing and annotation.</title>
        <authorList>
            <consortium name="The Broad Institute Genomics Platform"/>
            <consortium name="The Broad Institute Genome Sequencing Center for Infectious Disease"/>
            <person name="Wu L."/>
            <person name="Ma J."/>
        </authorList>
    </citation>
    <scope>NUCLEOTIDE SEQUENCE [LARGE SCALE GENOMIC DNA]</scope>
    <source>
        <strain evidence="4">LMG 29894</strain>
    </source>
</reference>
<dbReference type="Proteomes" id="UP001595791">
    <property type="component" value="Unassembled WGS sequence"/>
</dbReference>
<accession>A0ABV8MY32</accession>
<dbReference type="InterPro" id="IPR018683">
    <property type="entry name" value="DUF2169"/>
</dbReference>
<evidence type="ECO:0000313" key="3">
    <source>
        <dbReference type="EMBL" id="MFC4161936.1"/>
    </source>
</evidence>
<protein>
    <submittedName>
        <fullName evidence="3">DUF2169 domain-containing protein</fullName>
    </submittedName>
</protein>
<dbReference type="Pfam" id="PF09937">
    <property type="entry name" value="DUF2169"/>
    <property type="match status" value="1"/>
</dbReference>
<comment type="caution">
    <text evidence="3">The sequence shown here is derived from an EMBL/GenBank/DDBJ whole genome shotgun (WGS) entry which is preliminary data.</text>
</comment>